<proteinExistence type="predicted"/>
<protein>
    <recommendedName>
        <fullName evidence="2">Alginate export domain-containing protein</fullName>
    </recommendedName>
</protein>
<evidence type="ECO:0000256" key="1">
    <source>
        <dbReference type="SAM" id="MobiDB-lite"/>
    </source>
</evidence>
<sequence length="594" mass="67467">MSIARLSSLGPCFSKAGLLAGLILACPWDGPSPVAGQSLSDPPTEDTTIEQPVQRTDEVIRRLEQEEPGRVEDAQPIAPLPRQKQKAKDQLHRLEEQRAREREMERETQGPKERAREQVREFEQLAPPDEPQPAPSVLDRLFGDWFKTAGASSEEGISPRPEATTRVKYLLGVYETQIGIYDEILDKTKVGPGLLHRALGAPSWLVLGGEHRTRYEGLDGSWRTNDPNGGQALSLRTRLQVGIQKIFDPLRLLIEIQDSRLPLSSTGAYANTNNANHFDIQQLHADLYTNNLFGIGLPSVLKVGRINMDLGRGRWVARNQFRNATNAFDGVEWQLGGERRWQLRSFLVRPVRRFMQRLDPWLATENGTFWGLYLESRTLPWFETTFHYFGHADEGPGRDFNMVGGRIRKPPAVGSFDYEIESSFQFGNINQQTRFAQFYHGELGYTFDFPWRPQALVKFDYAGNGFDILYGRRSFELTPTGIFGPFQRSNMTSPGARLLVKPFDRGYVFLQYRAWWLVDSAGSWVGTGLRDSTGRSGTFVGHTFEVRARWGLNEQTYLQAGYTHFAFGPFAERAPGSPVTRDAHYGYIWTEFMF</sequence>
<feature type="region of interest" description="Disordered" evidence="1">
    <location>
        <begin position="98"/>
        <end position="117"/>
    </location>
</feature>
<feature type="compositionally biased region" description="Basic and acidic residues" evidence="1">
    <location>
        <begin position="55"/>
        <end position="73"/>
    </location>
</feature>
<dbReference type="InterPro" id="IPR053728">
    <property type="entry name" value="Alginate_Permeability_Chnl"/>
</dbReference>
<accession>A0A0S4KVL4</accession>
<feature type="domain" description="Alginate export" evidence="2">
    <location>
        <begin position="204"/>
        <end position="578"/>
    </location>
</feature>
<dbReference type="STRING" id="1715989.NITINOP_0675"/>
<dbReference type="Pfam" id="PF13372">
    <property type="entry name" value="Alginate_exp"/>
    <property type="match status" value="1"/>
</dbReference>
<dbReference type="PROSITE" id="PS51257">
    <property type="entry name" value="PROKAR_LIPOPROTEIN"/>
    <property type="match status" value="1"/>
</dbReference>
<dbReference type="Proteomes" id="UP000066284">
    <property type="component" value="Chromosome 1"/>
</dbReference>
<keyword evidence="4" id="KW-1185">Reference proteome</keyword>
<evidence type="ECO:0000313" key="3">
    <source>
        <dbReference type="EMBL" id="CUQ65650.1"/>
    </source>
</evidence>
<gene>
    <name evidence="3" type="ORF">NITINOP_0675</name>
</gene>
<organism evidence="3 4">
    <name type="scientific">Candidatus Nitrospira inopinata</name>
    <dbReference type="NCBI Taxonomy" id="1715989"/>
    <lineage>
        <taxon>Bacteria</taxon>
        <taxon>Pseudomonadati</taxon>
        <taxon>Nitrospirota</taxon>
        <taxon>Nitrospiria</taxon>
        <taxon>Nitrospirales</taxon>
        <taxon>Nitrospiraceae</taxon>
        <taxon>Nitrospira</taxon>
    </lineage>
</organism>
<dbReference type="Gene3D" id="2.40.160.100">
    <property type="match status" value="1"/>
</dbReference>
<evidence type="ECO:0000313" key="4">
    <source>
        <dbReference type="Proteomes" id="UP000066284"/>
    </source>
</evidence>
<name>A0A0S4KVL4_9BACT</name>
<dbReference type="OrthoDB" id="9789168at2"/>
<reference evidence="4" key="1">
    <citation type="submission" date="2015-09" db="EMBL/GenBank/DDBJ databases">
        <authorList>
            <person name="Daims H."/>
        </authorList>
    </citation>
    <scope>NUCLEOTIDE SEQUENCE [LARGE SCALE GENOMIC DNA]</scope>
</reference>
<dbReference type="RefSeq" id="WP_062483176.1">
    <property type="nucleotide sequence ID" value="NZ_LN885086.1"/>
</dbReference>
<evidence type="ECO:0000259" key="2">
    <source>
        <dbReference type="Pfam" id="PF13372"/>
    </source>
</evidence>
<dbReference type="KEGG" id="nio:NITINOP_0675"/>
<dbReference type="InterPro" id="IPR025388">
    <property type="entry name" value="Alginate_export_dom"/>
</dbReference>
<feature type="region of interest" description="Disordered" evidence="1">
    <location>
        <begin position="29"/>
        <end position="93"/>
    </location>
</feature>
<dbReference type="AlphaFoldDB" id="A0A0S4KVL4"/>
<dbReference type="EMBL" id="LN885086">
    <property type="protein sequence ID" value="CUQ65650.1"/>
    <property type="molecule type" value="Genomic_DNA"/>
</dbReference>